<protein>
    <recommendedName>
        <fullName evidence="7">THD domain-containing protein</fullName>
    </recommendedName>
</protein>
<dbReference type="InterPro" id="IPR006052">
    <property type="entry name" value="TNF_dom"/>
</dbReference>
<dbReference type="EMBL" id="CATNWA010017943">
    <property type="protein sequence ID" value="CAI9604187.1"/>
    <property type="molecule type" value="Genomic_DNA"/>
</dbReference>
<dbReference type="SUPFAM" id="SSF49842">
    <property type="entry name" value="TNF-like"/>
    <property type="match status" value="1"/>
</dbReference>
<dbReference type="SMART" id="SM00207">
    <property type="entry name" value="TNF"/>
    <property type="match status" value="1"/>
</dbReference>
<feature type="region of interest" description="Disordered" evidence="5">
    <location>
        <begin position="52"/>
        <end position="87"/>
    </location>
</feature>
<evidence type="ECO:0000256" key="6">
    <source>
        <dbReference type="SAM" id="Phobius"/>
    </source>
</evidence>
<keyword evidence="6" id="KW-0812">Transmembrane</keyword>
<organism evidence="8 9">
    <name type="scientific">Staurois parvus</name>
    <dbReference type="NCBI Taxonomy" id="386267"/>
    <lineage>
        <taxon>Eukaryota</taxon>
        <taxon>Metazoa</taxon>
        <taxon>Chordata</taxon>
        <taxon>Craniata</taxon>
        <taxon>Vertebrata</taxon>
        <taxon>Euteleostomi</taxon>
        <taxon>Amphibia</taxon>
        <taxon>Batrachia</taxon>
        <taxon>Anura</taxon>
        <taxon>Neobatrachia</taxon>
        <taxon>Ranoidea</taxon>
        <taxon>Ranidae</taxon>
        <taxon>Staurois</taxon>
    </lineage>
</organism>
<dbReference type="PANTHER" id="PTHR11471">
    <property type="entry name" value="TUMOR NECROSIS FACTOR FAMILY MEMBER"/>
    <property type="match status" value="1"/>
</dbReference>
<dbReference type="Proteomes" id="UP001162483">
    <property type="component" value="Unassembled WGS sequence"/>
</dbReference>
<proteinExistence type="inferred from homology"/>
<dbReference type="Pfam" id="PF00229">
    <property type="entry name" value="TNF"/>
    <property type="match status" value="1"/>
</dbReference>
<keyword evidence="9" id="KW-1185">Reference proteome</keyword>
<feature type="domain" description="THD" evidence="7">
    <location>
        <begin position="79"/>
        <end position="215"/>
    </location>
</feature>
<name>A0ABN9G5R3_9NEOB</name>
<evidence type="ECO:0000256" key="1">
    <source>
        <dbReference type="ARBA" id="ARBA00004370"/>
    </source>
</evidence>
<comment type="subcellular location">
    <subcellularLocation>
        <location evidence="1">Membrane</location>
    </subcellularLocation>
</comment>
<evidence type="ECO:0000313" key="8">
    <source>
        <dbReference type="EMBL" id="CAI9604187.1"/>
    </source>
</evidence>
<comment type="caution">
    <text evidence="8">The sequence shown here is derived from an EMBL/GenBank/DDBJ whole genome shotgun (WGS) entry which is preliminary data.</text>
</comment>
<evidence type="ECO:0000256" key="5">
    <source>
        <dbReference type="SAM" id="MobiDB-lite"/>
    </source>
</evidence>
<evidence type="ECO:0000256" key="4">
    <source>
        <dbReference type="ARBA" id="ARBA00023136"/>
    </source>
</evidence>
<gene>
    <name evidence="8" type="ORF">SPARVUS_LOCUS13425876</name>
</gene>
<sequence>MERDPEVGDMLRDRDQRLIQDGRLRRLQWAVTGCAVCLVALLGLTVYQMSQRPAPPSTDKVERSPQISGPSQNFKDTKPRAHLTGKSQYNAKPKDTFLQWESNFGLAYVKDDMQYADKSIHIPKNGYYFVYSQVSLKIPSNFGDHFVSQIIRLNENYGAPEVLFSGKIRKDGQQTIYLAGLLQLNKNDWLKVNVTAVDQVDISSDDKTFFGAFWVMDSTGR</sequence>
<dbReference type="PROSITE" id="PS50049">
    <property type="entry name" value="THD_2"/>
    <property type="match status" value="1"/>
</dbReference>
<comment type="similarity">
    <text evidence="2">Belongs to the tumor necrosis factor family.</text>
</comment>
<dbReference type="CDD" id="cd00184">
    <property type="entry name" value="TNF"/>
    <property type="match status" value="1"/>
</dbReference>
<feature type="transmembrane region" description="Helical" evidence="6">
    <location>
        <begin position="27"/>
        <end position="47"/>
    </location>
</feature>
<keyword evidence="3" id="KW-0202">Cytokine</keyword>
<evidence type="ECO:0000259" key="7">
    <source>
        <dbReference type="PROSITE" id="PS50049"/>
    </source>
</evidence>
<evidence type="ECO:0000256" key="2">
    <source>
        <dbReference type="ARBA" id="ARBA00008670"/>
    </source>
</evidence>
<dbReference type="InterPro" id="IPR008983">
    <property type="entry name" value="Tumour_necrosis_fac-like_dom"/>
</dbReference>
<feature type="compositionally biased region" description="Polar residues" evidence="5">
    <location>
        <begin position="65"/>
        <end position="74"/>
    </location>
</feature>
<keyword evidence="6" id="KW-1133">Transmembrane helix</keyword>
<dbReference type="PANTHER" id="PTHR11471:SF24">
    <property type="entry name" value="TUMOR NECROSIS FACTOR LIGAND SUPERFAMILY MEMBER 15"/>
    <property type="match status" value="1"/>
</dbReference>
<dbReference type="Gene3D" id="2.60.120.40">
    <property type="match status" value="1"/>
</dbReference>
<evidence type="ECO:0000256" key="3">
    <source>
        <dbReference type="ARBA" id="ARBA00022514"/>
    </source>
</evidence>
<keyword evidence="4 6" id="KW-0472">Membrane</keyword>
<reference evidence="8" key="1">
    <citation type="submission" date="2023-05" db="EMBL/GenBank/DDBJ databases">
        <authorList>
            <person name="Stuckert A."/>
        </authorList>
    </citation>
    <scope>NUCLEOTIDE SEQUENCE</scope>
</reference>
<evidence type="ECO:0000313" key="9">
    <source>
        <dbReference type="Proteomes" id="UP001162483"/>
    </source>
</evidence>
<accession>A0ABN9G5R3</accession>